<feature type="coiled-coil region" evidence="8">
    <location>
        <begin position="734"/>
        <end position="788"/>
    </location>
</feature>
<keyword evidence="3 6" id="KW-0799">Topoisomerase</keyword>
<evidence type="ECO:0000256" key="9">
    <source>
        <dbReference type="SAM" id="MobiDB-lite"/>
    </source>
</evidence>
<dbReference type="PROSITE" id="PS00176">
    <property type="entry name" value="TOPO_IB_1"/>
    <property type="match status" value="1"/>
</dbReference>
<evidence type="ECO:0000256" key="3">
    <source>
        <dbReference type="ARBA" id="ARBA00023029"/>
    </source>
</evidence>
<dbReference type="FunFam" id="3.90.15.10:FF:000002">
    <property type="entry name" value="DNA topoisomerase I"/>
    <property type="match status" value="1"/>
</dbReference>
<dbReference type="InterPro" id="IPR013500">
    <property type="entry name" value="TopoI_cat_euk"/>
</dbReference>
<evidence type="ECO:0000256" key="7">
    <source>
        <dbReference type="RuleBase" id="RU365101"/>
    </source>
</evidence>
<dbReference type="Proteomes" id="UP001233271">
    <property type="component" value="Chromosome 2"/>
</dbReference>
<dbReference type="GO" id="GO:0005730">
    <property type="term" value="C:nucleolus"/>
    <property type="evidence" value="ECO:0007669"/>
    <property type="project" value="TreeGrafter"/>
</dbReference>
<dbReference type="InterPro" id="IPR008336">
    <property type="entry name" value="TopoI_DNA-bd_euk"/>
</dbReference>
<dbReference type="PANTHER" id="PTHR10290:SF3">
    <property type="entry name" value="DNA TOPOISOMERASE 1"/>
    <property type="match status" value="1"/>
</dbReference>
<evidence type="ECO:0000313" key="11">
    <source>
        <dbReference type="EMBL" id="BEI89239.1"/>
    </source>
</evidence>
<dbReference type="Pfam" id="PF02919">
    <property type="entry name" value="Topoisom_I_N"/>
    <property type="match status" value="1"/>
</dbReference>
<dbReference type="KEGG" id="ccac:CcaHIS019_0206010"/>
<dbReference type="GeneID" id="85493110"/>
<dbReference type="Gene3D" id="2.170.11.10">
    <property type="entry name" value="DNA Topoisomerase I, domain 2"/>
    <property type="match status" value="1"/>
</dbReference>
<comment type="function">
    <text evidence="7">Releases the supercoiling and torsional tension of DNA introduced during the DNA replication and transcription by transiently cleaving and rejoining one strand of the DNA duplex. Introduces a single-strand break via transesterification at the specific target site 5'-[CT]CCTTp site in duplex DNA. The scissile phosphodiester is attacked by the catalytic tyrosine of the enzyme, resulting in the formation of a DNA-(3'-phosphotyrosyl)-enzyme intermediate and the expulsion of a 5'-OH DNA strand. The free DNA strand then undergoes passage around the unbroken strand thus removing DNA supercoils. Finally, in the religation step, the DNA 5'-OH attacks the covalent intermediate to expel the active-site tyrosine and restore the DNA phosphodiester backbone.</text>
</comment>
<dbReference type="InterPro" id="IPR013030">
    <property type="entry name" value="DNA_topo_DNA_db_N_dom2"/>
</dbReference>
<dbReference type="GO" id="GO:0005694">
    <property type="term" value="C:chromosome"/>
    <property type="evidence" value="ECO:0007669"/>
    <property type="project" value="InterPro"/>
</dbReference>
<dbReference type="Pfam" id="PF01028">
    <property type="entry name" value="Topoisom_I"/>
    <property type="match status" value="1"/>
</dbReference>
<proteinExistence type="inferred from homology"/>
<dbReference type="GO" id="GO:0007059">
    <property type="term" value="P:chromosome segregation"/>
    <property type="evidence" value="ECO:0007669"/>
    <property type="project" value="TreeGrafter"/>
</dbReference>
<feature type="compositionally biased region" description="Basic and acidic residues" evidence="9">
    <location>
        <begin position="190"/>
        <end position="209"/>
    </location>
</feature>
<evidence type="ECO:0000256" key="4">
    <source>
        <dbReference type="ARBA" id="ARBA00023125"/>
    </source>
</evidence>
<evidence type="ECO:0000256" key="2">
    <source>
        <dbReference type="ARBA" id="ARBA00006645"/>
    </source>
</evidence>
<dbReference type="CDD" id="cd03488">
    <property type="entry name" value="Topoisomer_IB_N_htopoI_like"/>
    <property type="match status" value="1"/>
</dbReference>
<sequence>MEMAVQSSPDFAKRKPVMDSDSDDEAPLARKRPNGKRASALSSDDEKPLSKKPRVSNAAAKKRRVVESDDDSDDDAPAPQAAVNGLDSDSDSEDEKPLARKRVPAKPTSNGKAASNGKPASNAKPASRGKPAADSESSEDDMPLARGRKPATAPAKTASRRASTKAKPEPGSSSEDEKPLAKRARAAPAKKTDKKPAVKKEKKGDEEGDDKYKWWEQEENADSSVKWTTFHHHGVLFPPPYEPLPKDVKMKYDGKTLTLPPESEEVAGFLAAMLETDHAQDAKFRENFFRDFKAMLAKYPPKEGVKVTSLEKCDFSGMFQYFETQKEKKKAMTKDEKKAIKEAKDKLEEPYLHAMVDGRKEKTGNFRAEPPGLFRGRGEHPRKGTLKHRLRPEDIILNISKDAPPPIPNIPGKWKAIQHDNTVTWLAHWKENVNGQSKYVFLAAGSSWKGQSDRQKFEKARELIKHVDRIRKVYTEDLKSKVMADRQRATALYFIDKLALRAGNEKGEEEADTVGCCSLRYEHITLEPPNKVVLDFLGKDSMRFHQEVEVPPQVFKNIKLFKAEPKTKGDDIFDRLNTSILNKYLNEQMSGLTAKVFRTYNASWTFQDRLKALTPKNGTVAEKIAAYNTANRDVAILCNHQKTVSKGFHESKAKFEDKIRAVKYQRMKLRWQLFSLNPKLKKKRGLAEEESDLDEDFFERHEGELLEKAIEAAGKKFDRENVKLEDEGQSKHPKKVLDERVKEIKAEFKVLIKERKSRKAEPKKGATEEKLQEQIKKLDDRIATLKVQLQDRDNLKDVALSTSKINYIDPRISVAWAKKFDVPLEKLFSRTLREKFPWAEAEADDDWIF</sequence>
<accession>A0AA48KYC1</accession>
<feature type="region of interest" description="Disordered" evidence="9">
    <location>
        <begin position="1"/>
        <end position="209"/>
    </location>
</feature>
<dbReference type="GO" id="GO:0006260">
    <property type="term" value="P:DNA replication"/>
    <property type="evidence" value="ECO:0007669"/>
    <property type="project" value="TreeGrafter"/>
</dbReference>
<keyword evidence="5 6" id="KW-0413">Isomerase</keyword>
<dbReference type="InterPro" id="IPR011010">
    <property type="entry name" value="DNA_brk_join_enz"/>
</dbReference>
<feature type="active site" description="O-(3'-phospho-DNA)-tyrosine intermediate" evidence="6">
    <location>
        <position position="807"/>
    </location>
</feature>
<dbReference type="FunFam" id="1.10.10.41:FF:000001">
    <property type="entry name" value="DNA topoisomerase I"/>
    <property type="match status" value="1"/>
</dbReference>
<dbReference type="Gene3D" id="3.90.15.10">
    <property type="entry name" value="Topoisomerase I, Chain A, domain 3"/>
    <property type="match status" value="1"/>
</dbReference>
<dbReference type="Gene3D" id="1.10.10.41">
    <property type="entry name" value="Yeast DNA topoisomerase - domain 1"/>
    <property type="match status" value="1"/>
</dbReference>
<dbReference type="InterPro" id="IPR001631">
    <property type="entry name" value="TopoI"/>
</dbReference>
<dbReference type="PRINTS" id="PR00416">
    <property type="entry name" value="EUTPISMRASEI"/>
</dbReference>
<feature type="region of interest" description="Disordered" evidence="9">
    <location>
        <begin position="362"/>
        <end position="384"/>
    </location>
</feature>
<gene>
    <name evidence="11" type="primary">TOP1</name>
    <name evidence="11" type="ORF">CcaverHIS019_0206010</name>
</gene>
<dbReference type="SUPFAM" id="SSF56741">
    <property type="entry name" value="Eukaryotic DNA topoisomerase I, N-terminal DNA-binding fragment"/>
    <property type="match status" value="1"/>
</dbReference>
<dbReference type="PROSITE" id="PS52038">
    <property type="entry name" value="TOPO_IB_2"/>
    <property type="match status" value="1"/>
</dbReference>
<evidence type="ECO:0000256" key="6">
    <source>
        <dbReference type="PROSITE-ProRule" id="PRU01382"/>
    </source>
</evidence>
<evidence type="ECO:0000259" key="10">
    <source>
        <dbReference type="SMART" id="SM00435"/>
    </source>
</evidence>
<dbReference type="EC" id="5.6.2.1" evidence="7"/>
<dbReference type="SMART" id="SM00435">
    <property type="entry name" value="TOPEUc"/>
    <property type="match status" value="1"/>
</dbReference>
<evidence type="ECO:0000256" key="8">
    <source>
        <dbReference type="SAM" id="Coils"/>
    </source>
</evidence>
<evidence type="ECO:0000313" key="12">
    <source>
        <dbReference type="Proteomes" id="UP001233271"/>
    </source>
</evidence>
<dbReference type="InterPro" id="IPR014711">
    <property type="entry name" value="TopoI_cat_a-hlx-sub_euk"/>
</dbReference>
<comment type="catalytic activity">
    <reaction evidence="1 6 7">
        <text>ATP-independent breakage of single-stranded DNA, followed by passage and rejoining.</text>
        <dbReference type="EC" id="5.6.2.1"/>
    </reaction>
</comment>
<reference evidence="11" key="1">
    <citation type="journal article" date="2023" name="BMC Genomics">
        <title>Chromosome-level genome assemblies of Cutaneotrichosporon spp. (Trichosporonales, Basidiomycota) reveal imbalanced evolution between nucleotide sequences and chromosome synteny.</title>
        <authorList>
            <person name="Kobayashi Y."/>
            <person name="Kayamori A."/>
            <person name="Aoki K."/>
            <person name="Shiwa Y."/>
            <person name="Matsutani M."/>
            <person name="Fujita N."/>
            <person name="Sugita T."/>
            <person name="Iwasaki W."/>
            <person name="Tanaka N."/>
            <person name="Takashima M."/>
        </authorList>
    </citation>
    <scope>NUCLEOTIDE SEQUENCE</scope>
    <source>
        <strain evidence="11">HIS019</strain>
    </source>
</reference>
<name>A0AA48KYC1_9TREE</name>
<evidence type="ECO:0000256" key="5">
    <source>
        <dbReference type="ARBA" id="ARBA00023235"/>
    </source>
</evidence>
<feature type="domain" description="DNA topoisomerase I eukaryotic-type" evidence="10">
    <location>
        <begin position="373"/>
        <end position="821"/>
    </location>
</feature>
<dbReference type="CDD" id="cd00659">
    <property type="entry name" value="Topo_IB_C"/>
    <property type="match status" value="1"/>
</dbReference>
<dbReference type="SUPFAM" id="SSF56349">
    <property type="entry name" value="DNA breaking-rejoining enzymes"/>
    <property type="match status" value="1"/>
</dbReference>
<dbReference type="AlphaFoldDB" id="A0AA48KYC1"/>
<protein>
    <recommendedName>
        <fullName evidence="7">DNA topoisomerase I</fullName>
        <ecNumber evidence="7">5.6.2.1</ecNumber>
    </recommendedName>
    <alternativeName>
        <fullName evidence="7">DNA topoisomerase 1</fullName>
    </alternativeName>
</protein>
<keyword evidence="4 6" id="KW-0238">DNA-binding</keyword>
<keyword evidence="8" id="KW-0175">Coiled coil</keyword>
<dbReference type="InterPro" id="IPR048045">
    <property type="entry name" value="Topoisomer_I_DNA-bd"/>
</dbReference>
<dbReference type="InterPro" id="IPR014727">
    <property type="entry name" value="TopoI_cat_a/b-sub_euk"/>
</dbReference>
<dbReference type="PANTHER" id="PTHR10290">
    <property type="entry name" value="DNA TOPOISOMERASE I"/>
    <property type="match status" value="1"/>
</dbReference>
<dbReference type="EMBL" id="AP028213">
    <property type="protein sequence ID" value="BEI89239.1"/>
    <property type="molecule type" value="Genomic_DNA"/>
</dbReference>
<dbReference type="InterPro" id="IPR036202">
    <property type="entry name" value="TopoI_DNA-bd_euk_N_sf"/>
</dbReference>
<dbReference type="InterPro" id="IPR025834">
    <property type="entry name" value="TopoI_C_dom"/>
</dbReference>
<dbReference type="InterPro" id="IPR051062">
    <property type="entry name" value="Topoisomerase_IB"/>
</dbReference>
<dbReference type="Pfam" id="PF14370">
    <property type="entry name" value="Topo_C_assoc"/>
    <property type="match status" value="1"/>
</dbReference>
<dbReference type="GO" id="GO:0003917">
    <property type="term" value="F:DNA topoisomerase type I (single strand cut, ATP-independent) activity"/>
    <property type="evidence" value="ECO:0007669"/>
    <property type="project" value="UniProtKB-UniRule"/>
</dbReference>
<feature type="compositionally biased region" description="Basic residues" evidence="9">
    <location>
        <begin position="50"/>
        <end position="64"/>
    </location>
</feature>
<organism evidence="11 12">
    <name type="scientific">Cutaneotrichosporon cavernicola</name>
    <dbReference type="NCBI Taxonomy" id="279322"/>
    <lineage>
        <taxon>Eukaryota</taxon>
        <taxon>Fungi</taxon>
        <taxon>Dikarya</taxon>
        <taxon>Basidiomycota</taxon>
        <taxon>Agaricomycotina</taxon>
        <taxon>Tremellomycetes</taxon>
        <taxon>Trichosporonales</taxon>
        <taxon>Trichosporonaceae</taxon>
        <taxon>Cutaneotrichosporon</taxon>
    </lineage>
</organism>
<dbReference type="InterPro" id="IPR013034">
    <property type="entry name" value="DNA_topo_DNA_db_N_dom1"/>
</dbReference>
<keyword evidence="12" id="KW-1185">Reference proteome</keyword>
<comment type="similarity">
    <text evidence="2 6 7">Belongs to the type IB topoisomerase family.</text>
</comment>
<dbReference type="GO" id="GO:0003677">
    <property type="term" value="F:DNA binding"/>
    <property type="evidence" value="ECO:0007669"/>
    <property type="project" value="UniProtKB-UniRule"/>
</dbReference>
<dbReference type="RefSeq" id="XP_060454505.1">
    <property type="nucleotide sequence ID" value="XM_060597630.1"/>
</dbReference>
<evidence type="ECO:0000256" key="1">
    <source>
        <dbReference type="ARBA" id="ARBA00000213"/>
    </source>
</evidence>
<dbReference type="InterPro" id="IPR018521">
    <property type="entry name" value="TopoIB_AS"/>
</dbReference>
<dbReference type="GO" id="GO:0006265">
    <property type="term" value="P:DNA topological change"/>
    <property type="evidence" value="ECO:0007669"/>
    <property type="project" value="UniProtKB-UniRule"/>
</dbReference>
<dbReference type="Gene3D" id="1.10.132.10">
    <property type="match status" value="1"/>
</dbReference>
<dbReference type="InterPro" id="IPR013499">
    <property type="entry name" value="TopoI_euk"/>
</dbReference>